<protein>
    <recommendedName>
        <fullName evidence="8">Carboxylic ester hydrolase</fullName>
        <ecNumber evidence="8">3.1.1.-</ecNumber>
    </recommendedName>
</protein>
<reference evidence="9" key="1">
    <citation type="submission" date="2019-04" db="EMBL/GenBank/DDBJ databases">
        <title>Sequencing of skin fungus with MAO and IRED activity.</title>
        <authorList>
            <person name="Marsaioli A.J."/>
            <person name="Bonatto J.M.C."/>
            <person name="Reis Junior O."/>
        </authorList>
    </citation>
    <scope>NUCLEOTIDE SEQUENCE</scope>
    <source>
        <strain evidence="9">28M1</strain>
    </source>
</reference>
<dbReference type="PANTHER" id="PTHR33938:SF2">
    <property type="entry name" value="CARBOXYLIC ESTER HYDROLASE"/>
    <property type="match status" value="1"/>
</dbReference>
<dbReference type="OrthoDB" id="3039123at2759"/>
<keyword evidence="10" id="KW-1185">Reference proteome</keyword>
<keyword evidence="6" id="KW-0106">Calcium</keyword>
<sequence>MNLSILRFDQISCIKDHEKLFFRPPPQPRRACDRFPSVKMRQSLISSAALVAAAQALKYTCTPSAIQDNLPEGASVNFAYGVPANGTFETPKGGTGYPASPPNLPALCAASIQVKSVGNTTFGFGIFLPEEWNGRFLAVGNGGFAGGINYADMAAGVRYGDGTWAYNQPDKVENWGHLAMHGSVVIGKEITAAYYKQNATYSYYSGCSTGGRQGLKEAEFYPEDFDGIVAGAPAWWTTHLQPWTVRVALYNLPTTADYHIPAPLFAALNAEIIKQCDPQDGLVDNIISDPQGCNFQPITLLCDSNSTANATSCLTGPQLDTVYNIFSDYVGENNTIIFPSFYLGSEGQPFLISGNAPNSLGSGYVQYFLGKGPQWNFTDYSDEIITLSDAINPGNATVGFDLSRFHAKGGKILSYHGMADPLIPTGSTTYFYDHLTRTLKPKGVDVNDFFKYFLVPGMSHCSGTQAIMNAPWYFAGGNQQVALAADVYSVPGFEDEEHDVLKALMAWVEKGRAPEYIIATKYVNDTTHDKVLRQRPICIYPKQAKYTGEGDVNDAANWECKGLY</sequence>
<dbReference type="InterPro" id="IPR011118">
    <property type="entry name" value="Tannase/feruloyl_esterase"/>
</dbReference>
<dbReference type="GO" id="GO:0046872">
    <property type="term" value="F:metal ion binding"/>
    <property type="evidence" value="ECO:0007669"/>
    <property type="project" value="UniProtKB-KW"/>
</dbReference>
<keyword evidence="2" id="KW-0719">Serine esterase</keyword>
<proteinExistence type="inferred from homology"/>
<evidence type="ECO:0000256" key="7">
    <source>
        <dbReference type="ARBA" id="ARBA00023157"/>
    </source>
</evidence>
<dbReference type="InterPro" id="IPR029058">
    <property type="entry name" value="AB_hydrolase_fold"/>
</dbReference>
<dbReference type="Pfam" id="PF07519">
    <property type="entry name" value="Tannase"/>
    <property type="match status" value="2"/>
</dbReference>
<evidence type="ECO:0000256" key="6">
    <source>
        <dbReference type="ARBA" id="ARBA00022837"/>
    </source>
</evidence>
<gene>
    <name evidence="9" type="ORF">E8E12_004954</name>
</gene>
<comment type="similarity">
    <text evidence="1 8">Belongs to the tannase family.</text>
</comment>
<dbReference type="EC" id="3.1.1.-" evidence="8"/>
<keyword evidence="4" id="KW-0732">Signal</keyword>
<keyword evidence="3" id="KW-0479">Metal-binding</keyword>
<keyword evidence="7" id="KW-1015">Disulfide bond</keyword>
<name>A0A9P5BX77_9PLEO</name>
<dbReference type="GO" id="GO:0030600">
    <property type="term" value="F:feruloyl esterase activity"/>
    <property type="evidence" value="ECO:0007669"/>
    <property type="project" value="UniProtKB-ARBA"/>
</dbReference>
<accession>A0A9P5BX77</accession>
<keyword evidence="5 8" id="KW-0378">Hydrolase</keyword>
<evidence type="ECO:0000256" key="5">
    <source>
        <dbReference type="ARBA" id="ARBA00022801"/>
    </source>
</evidence>
<evidence type="ECO:0000256" key="4">
    <source>
        <dbReference type="ARBA" id="ARBA00022729"/>
    </source>
</evidence>
<dbReference type="SUPFAM" id="SSF53474">
    <property type="entry name" value="alpha/beta-Hydrolases"/>
    <property type="match status" value="2"/>
</dbReference>
<organism evidence="9 10">
    <name type="scientific">Didymella heteroderae</name>
    <dbReference type="NCBI Taxonomy" id="1769908"/>
    <lineage>
        <taxon>Eukaryota</taxon>
        <taxon>Fungi</taxon>
        <taxon>Dikarya</taxon>
        <taxon>Ascomycota</taxon>
        <taxon>Pezizomycotina</taxon>
        <taxon>Dothideomycetes</taxon>
        <taxon>Pleosporomycetidae</taxon>
        <taxon>Pleosporales</taxon>
        <taxon>Pleosporineae</taxon>
        <taxon>Didymellaceae</taxon>
        <taxon>Didymella</taxon>
    </lineage>
</organism>
<dbReference type="Proteomes" id="UP000758155">
    <property type="component" value="Unassembled WGS sequence"/>
</dbReference>
<evidence type="ECO:0000256" key="3">
    <source>
        <dbReference type="ARBA" id="ARBA00022723"/>
    </source>
</evidence>
<evidence type="ECO:0000313" key="10">
    <source>
        <dbReference type="Proteomes" id="UP000758155"/>
    </source>
</evidence>
<evidence type="ECO:0000256" key="8">
    <source>
        <dbReference type="RuleBase" id="RU361238"/>
    </source>
</evidence>
<evidence type="ECO:0000313" key="9">
    <source>
        <dbReference type="EMBL" id="KAF3033982.1"/>
    </source>
</evidence>
<dbReference type="EMBL" id="SWKV01000073">
    <property type="protein sequence ID" value="KAF3033982.1"/>
    <property type="molecule type" value="Genomic_DNA"/>
</dbReference>
<dbReference type="PANTHER" id="PTHR33938">
    <property type="entry name" value="FERULOYL ESTERASE B-RELATED"/>
    <property type="match status" value="1"/>
</dbReference>
<comment type="caution">
    <text evidence="9">The sequence shown here is derived from an EMBL/GenBank/DDBJ whole genome shotgun (WGS) entry which is preliminary data.</text>
</comment>
<dbReference type="AlphaFoldDB" id="A0A9P5BX77"/>
<evidence type="ECO:0000256" key="2">
    <source>
        <dbReference type="ARBA" id="ARBA00022487"/>
    </source>
</evidence>
<evidence type="ECO:0000256" key="1">
    <source>
        <dbReference type="ARBA" id="ARBA00006249"/>
    </source>
</evidence>